<dbReference type="Pfam" id="PF10706">
    <property type="entry name" value="Aminoglyc_resit"/>
    <property type="match status" value="1"/>
</dbReference>
<reference evidence="1 2" key="1">
    <citation type="journal article" date="2019" name="Nat. Microbiol.">
        <title>Mediterranean grassland soil C-N compound turnover is dependent on rainfall and depth, and is mediated by genomically divergent microorganisms.</title>
        <authorList>
            <person name="Diamond S."/>
            <person name="Andeer P.F."/>
            <person name="Li Z."/>
            <person name="Crits-Christoph A."/>
            <person name="Burstein D."/>
            <person name="Anantharaman K."/>
            <person name="Lane K.R."/>
            <person name="Thomas B.C."/>
            <person name="Pan C."/>
            <person name="Northen T.R."/>
            <person name="Banfield J.F."/>
        </authorList>
    </citation>
    <scope>NUCLEOTIDE SEQUENCE [LARGE SCALE GENOMIC DNA]</scope>
    <source>
        <strain evidence="1">WS_4</strain>
    </source>
</reference>
<organism evidence="1 2">
    <name type="scientific">Eiseniibacteriota bacterium</name>
    <dbReference type="NCBI Taxonomy" id="2212470"/>
    <lineage>
        <taxon>Bacteria</taxon>
        <taxon>Candidatus Eiseniibacteriota</taxon>
    </lineage>
</organism>
<sequence length="170" mass="18933">MTSADVLEIVGLLESDGIAVWLDGGWGVDALLGKQTRPHGDLDIAVVHKDVPRLRALLEARGYRDVPRKDTKDWNFVLGDGQGHEIDVHSFTLDAEGRWVYGIEYPADSLTGVGSVNGRAVKCITAEHVARFRTGFELRETDIQDVQALHKRFGVPIPKEHAEWLKRKQA</sequence>
<dbReference type="GO" id="GO:0016740">
    <property type="term" value="F:transferase activity"/>
    <property type="evidence" value="ECO:0007669"/>
    <property type="project" value="UniProtKB-KW"/>
</dbReference>
<comment type="caution">
    <text evidence="1">The sequence shown here is derived from an EMBL/GenBank/DDBJ whole genome shotgun (WGS) entry which is preliminary data.</text>
</comment>
<name>A0A538SQR7_UNCEI</name>
<dbReference type="AlphaFoldDB" id="A0A538SQR7"/>
<dbReference type="Proteomes" id="UP000319829">
    <property type="component" value="Unassembled WGS sequence"/>
</dbReference>
<keyword evidence="1" id="KW-0808">Transferase</keyword>
<dbReference type="Gene3D" id="3.30.460.40">
    <property type="match status" value="1"/>
</dbReference>
<gene>
    <name evidence="1" type="ORF">E6K74_08720</name>
</gene>
<evidence type="ECO:0000313" key="1">
    <source>
        <dbReference type="EMBL" id="TMQ53706.1"/>
    </source>
</evidence>
<dbReference type="InterPro" id="IPR019646">
    <property type="entry name" value="Aminoglyc_AdlTrfase"/>
</dbReference>
<accession>A0A538SQR7</accession>
<dbReference type="EMBL" id="VBOU01000082">
    <property type="protein sequence ID" value="TMQ53706.1"/>
    <property type="molecule type" value="Genomic_DNA"/>
</dbReference>
<proteinExistence type="predicted"/>
<evidence type="ECO:0000313" key="2">
    <source>
        <dbReference type="Proteomes" id="UP000319829"/>
    </source>
</evidence>
<protein>
    <submittedName>
        <fullName evidence="1">Aminoglycoside nucleotidyltransferase</fullName>
    </submittedName>
</protein>